<name>A0A2C7ZQR9_9ACTN</name>
<sequence>MKRVLIVVLALLLIIAGGLAGNAFRNARMLAEGASYRFSTTVNPAASASATPAGGSSPSASTGAGNSATIDVSYEAVIAHVDKSTVAQVTNQTTGQGWQAHIARSSGSGYTLTAPDMPSFTIKQSANPFGSASLSTSADEIAAKDKSLQAQHPATSAPSAPASPSQGPTAAPSPSSVARTQILSASPLLANGQLDPGVTVRSGDPSAASALECTTSGSILESFDCSPALVTGAEACWLEPSTGAGSVNILCVDAQPRTFIRYKNVAVATGGSASGSEPIWIETDDGSQYRAKADGALDISSDNYSPIFLCAAGPCRQSGDNVLWSPTDASPHIDTSQGTWRVLVGTVTSEAPAVKRSEAVTKAWVTSGA</sequence>
<protein>
    <submittedName>
        <fullName evidence="2">Uncharacterized protein</fullName>
    </submittedName>
</protein>
<gene>
    <name evidence="2" type="ORF">PFR_JS23_587</name>
</gene>
<dbReference type="AlphaFoldDB" id="A0A2C7ZQR9"/>
<dbReference type="RefSeq" id="WP_013161551.1">
    <property type="nucleotide sequence ID" value="NZ_CCYN01000014.1"/>
</dbReference>
<reference evidence="2 3" key="1">
    <citation type="submission" date="2016-09" db="EMBL/GenBank/DDBJ databases">
        <authorList>
            <person name="Laine KS P."/>
        </authorList>
    </citation>
    <scope>NUCLEOTIDE SEQUENCE [LARGE SCALE GENOMIC DNA]</scope>
    <source>
        <strain evidence="2">PFRJS-23</strain>
    </source>
</reference>
<dbReference type="Proteomes" id="UP000250080">
    <property type="component" value="Chromosome I"/>
</dbReference>
<evidence type="ECO:0000313" key="2">
    <source>
        <dbReference type="EMBL" id="SCQ76234.1"/>
    </source>
</evidence>
<feature type="compositionally biased region" description="Low complexity" evidence="1">
    <location>
        <begin position="149"/>
        <end position="176"/>
    </location>
</feature>
<organism evidence="2 3">
    <name type="scientific">Propionibacterium freudenreichii</name>
    <dbReference type="NCBI Taxonomy" id="1744"/>
    <lineage>
        <taxon>Bacteria</taxon>
        <taxon>Bacillati</taxon>
        <taxon>Actinomycetota</taxon>
        <taxon>Actinomycetes</taxon>
        <taxon>Propionibacteriales</taxon>
        <taxon>Propionibacteriaceae</taxon>
        <taxon>Propionibacterium</taxon>
    </lineage>
</organism>
<accession>A0A2C7ZQR9</accession>
<feature type="region of interest" description="Disordered" evidence="1">
    <location>
        <begin position="145"/>
        <end position="178"/>
    </location>
</feature>
<evidence type="ECO:0000256" key="1">
    <source>
        <dbReference type="SAM" id="MobiDB-lite"/>
    </source>
</evidence>
<evidence type="ECO:0000313" key="3">
    <source>
        <dbReference type="Proteomes" id="UP000250080"/>
    </source>
</evidence>
<dbReference type="EMBL" id="LT618793">
    <property type="protein sequence ID" value="SCQ76234.1"/>
    <property type="molecule type" value="Genomic_DNA"/>
</dbReference>
<proteinExistence type="predicted"/>